<keyword evidence="1" id="KW-0472">Membrane</keyword>
<reference evidence="2 3" key="1">
    <citation type="journal article" date="2014" name="Genome Announc.">
        <title>Genome Sequence of the Microsporidian Species Nematocida sp1 Strain ERTm6 (ATCC PRA-372).</title>
        <authorList>
            <person name="Bakowski M.A."/>
            <person name="Priest M."/>
            <person name="Young S."/>
            <person name="Cuomo C.A."/>
            <person name="Troemel E.R."/>
        </authorList>
    </citation>
    <scope>NUCLEOTIDE SEQUENCE [LARGE SCALE GENOMIC DNA]</scope>
    <source>
        <strain evidence="2 3">ERTm6</strain>
    </source>
</reference>
<dbReference type="Proteomes" id="UP000054524">
    <property type="component" value="Unassembled WGS sequence"/>
</dbReference>
<dbReference type="EMBL" id="AKIJ01000002">
    <property type="protein sequence ID" value="KFG26526.1"/>
    <property type="molecule type" value="Genomic_DNA"/>
</dbReference>
<dbReference type="HOGENOM" id="CLU_1078039_0_0_1"/>
<dbReference type="RefSeq" id="XP_052905081.1">
    <property type="nucleotide sequence ID" value="XM_053048321.1"/>
</dbReference>
<dbReference type="AlphaFoldDB" id="A0A086J308"/>
<gene>
    <name evidence="2" type="ORF">NESG_00674</name>
</gene>
<keyword evidence="1" id="KW-1133">Transmembrane helix</keyword>
<evidence type="ECO:0000313" key="3">
    <source>
        <dbReference type="Proteomes" id="UP000054524"/>
    </source>
</evidence>
<organism evidence="2 3">
    <name type="scientific">Nematocida ausubeli (strain ATCC PRA-371 / ERTm2)</name>
    <name type="common">Nematode killer fungus</name>
    <dbReference type="NCBI Taxonomy" id="1913371"/>
    <lineage>
        <taxon>Eukaryota</taxon>
        <taxon>Fungi</taxon>
        <taxon>Fungi incertae sedis</taxon>
        <taxon>Microsporidia</taxon>
        <taxon>Nematocida</taxon>
    </lineage>
</organism>
<comment type="caution">
    <text evidence="2">The sequence shown here is derived from an EMBL/GenBank/DDBJ whole genome shotgun (WGS) entry which is preliminary data.</text>
</comment>
<evidence type="ECO:0000256" key="1">
    <source>
        <dbReference type="SAM" id="Phobius"/>
    </source>
</evidence>
<dbReference type="GeneID" id="77675647"/>
<accession>A0A086J308</accession>
<keyword evidence="3" id="KW-1185">Reference proteome</keyword>
<name>A0A086J308_NEMA1</name>
<feature type="transmembrane region" description="Helical" evidence="1">
    <location>
        <begin position="113"/>
        <end position="134"/>
    </location>
</feature>
<sequence length="258" mass="28311">MYNKYKKYFISRMNINNETTRMLIDKLGAVRTEALSFSEASLPAKTKSIISCIVGAEMAIFGSKFPAFNGGIVAILYLYHFLLRVVGGLSSFLCSMSSDTAKQIGDNLVNNPVYTFGCIFFFGVIASCLILAIFKFFMRLFIFLTCVFLFVEGPARGIFMQYGVEGPLPPLVLGVILGAVLMVYFEKIARKSILIVLFSFVGCGLLFTGVGEITNNRSSIAESIISLNPPDVPLANILKDSLLFCLTVGASMLIQLFI</sequence>
<feature type="transmembrane region" description="Helical" evidence="1">
    <location>
        <begin position="168"/>
        <end position="185"/>
    </location>
</feature>
<feature type="transmembrane region" description="Helical" evidence="1">
    <location>
        <begin position="192"/>
        <end position="210"/>
    </location>
</feature>
<feature type="transmembrane region" description="Helical" evidence="1">
    <location>
        <begin position="67"/>
        <end position="93"/>
    </location>
</feature>
<keyword evidence="1" id="KW-0812">Transmembrane</keyword>
<evidence type="ECO:0000313" key="2">
    <source>
        <dbReference type="EMBL" id="KFG26526.1"/>
    </source>
</evidence>
<protein>
    <submittedName>
        <fullName evidence="2">Uncharacterized protein</fullName>
    </submittedName>
</protein>
<proteinExistence type="predicted"/>
<feature type="transmembrane region" description="Helical" evidence="1">
    <location>
        <begin position="141"/>
        <end position="162"/>
    </location>
</feature>